<evidence type="ECO:0000313" key="8">
    <source>
        <dbReference type="EMBL" id="KAI6651801.1"/>
    </source>
</evidence>
<dbReference type="PANTHER" id="PTHR46481">
    <property type="entry name" value="ZINC FINGER BED DOMAIN-CONTAINING PROTEIN 4"/>
    <property type="match status" value="1"/>
</dbReference>
<evidence type="ECO:0000313" key="9">
    <source>
        <dbReference type="Proteomes" id="UP001165289"/>
    </source>
</evidence>
<accession>A0AAV7JSD7</accession>
<evidence type="ECO:0000256" key="1">
    <source>
        <dbReference type="ARBA" id="ARBA00004123"/>
    </source>
</evidence>
<dbReference type="Pfam" id="PF05699">
    <property type="entry name" value="Dimer_Tnp_hAT"/>
    <property type="match status" value="1"/>
</dbReference>
<reference evidence="8 9" key="1">
    <citation type="journal article" date="2023" name="BMC Biol.">
        <title>The compact genome of the sponge Oopsacas minuta (Hexactinellida) is lacking key metazoan core genes.</title>
        <authorList>
            <person name="Santini S."/>
            <person name="Schenkelaars Q."/>
            <person name="Jourda C."/>
            <person name="Duchesne M."/>
            <person name="Belahbib H."/>
            <person name="Rocher C."/>
            <person name="Selva M."/>
            <person name="Riesgo A."/>
            <person name="Vervoort M."/>
            <person name="Leys S.P."/>
            <person name="Kodjabachian L."/>
            <person name="Le Bivic A."/>
            <person name="Borchiellini C."/>
            <person name="Claverie J.M."/>
            <person name="Renard E."/>
        </authorList>
    </citation>
    <scope>NUCLEOTIDE SEQUENCE [LARGE SCALE GENOMIC DNA]</scope>
    <source>
        <strain evidence="8">SPO-2</strain>
    </source>
</reference>
<sequence length="563" mass="63272">MAQGGRPIDSVWKFFIKVEDGGKIRAKCIKCSAMISAKVGRLRTHLEKCSQSQLQNNFPKDDLLEILVPFNSSDTTIPPEKRVCHKIIQPKLNDFTIKTSSHQKETLDNQIARLFYACNLPFNLAENDVFKKTISMLRPGYTPPTRKSLAGGLLDKTFNEVTTMTASALEGKDVTLVQDGWSDIHNSPVIAHCVHSGERSYFLNSVDTGSNKKTATYCTSLAIEASKEATDKFGCKVVAVVTDNEQKMQSMRSKLKLLDSSLSVHGCASHLLNLLGKDITPSQIISHITEINKYFRNHHNPGALLSAQKGSLKPQFPVVIRWNSQLECIKTYLTNRPFLLNILAQHEDVIDLSIANLINNVGLYREAKNLYDQLKPIATSLDKLQGEKSNVADSCEEWMKLIQLDELKSHLGKIQKRFKQATTPTHFLANMINPKYMGQRLSCEQQEEARGLLIQLNASLLPQLYQFQAKEAPFPASIFECTDALDPVTWWKAIKKSKNLVADEFCDIAINLLILPSSSVSIERIFSNFGLIQTELRNRLGIDKASKLVACYRELRGCQELEW</sequence>
<dbReference type="GO" id="GO:0005634">
    <property type="term" value="C:nucleus"/>
    <property type="evidence" value="ECO:0007669"/>
    <property type="project" value="UniProtKB-SubCell"/>
</dbReference>
<organism evidence="8 9">
    <name type="scientific">Oopsacas minuta</name>
    <dbReference type="NCBI Taxonomy" id="111878"/>
    <lineage>
        <taxon>Eukaryota</taxon>
        <taxon>Metazoa</taxon>
        <taxon>Porifera</taxon>
        <taxon>Hexactinellida</taxon>
        <taxon>Hexasterophora</taxon>
        <taxon>Lyssacinosida</taxon>
        <taxon>Leucopsacidae</taxon>
        <taxon>Oopsacas</taxon>
    </lineage>
</organism>
<evidence type="ECO:0000256" key="3">
    <source>
        <dbReference type="ARBA" id="ARBA00022771"/>
    </source>
</evidence>
<keyword evidence="3" id="KW-0863">Zinc-finger</keyword>
<keyword evidence="2" id="KW-0479">Metal-binding</keyword>
<evidence type="ECO:0000259" key="7">
    <source>
        <dbReference type="Pfam" id="PF05699"/>
    </source>
</evidence>
<dbReference type="PANTHER" id="PTHR46481:SF10">
    <property type="entry name" value="ZINC FINGER BED DOMAIN-CONTAINING PROTEIN 39"/>
    <property type="match status" value="1"/>
</dbReference>
<dbReference type="InterPro" id="IPR012337">
    <property type="entry name" value="RNaseH-like_sf"/>
</dbReference>
<evidence type="ECO:0000256" key="4">
    <source>
        <dbReference type="ARBA" id="ARBA00022833"/>
    </source>
</evidence>
<protein>
    <recommendedName>
        <fullName evidence="10">BED-type domain-containing protein</fullName>
    </recommendedName>
</protein>
<dbReference type="SUPFAM" id="SSF53098">
    <property type="entry name" value="Ribonuclease H-like"/>
    <property type="match status" value="1"/>
</dbReference>
<dbReference type="Proteomes" id="UP001165289">
    <property type="component" value="Unassembled WGS sequence"/>
</dbReference>
<evidence type="ECO:0000256" key="5">
    <source>
        <dbReference type="ARBA" id="ARBA00023242"/>
    </source>
</evidence>
<dbReference type="InterPro" id="IPR008906">
    <property type="entry name" value="HATC_C_dom"/>
</dbReference>
<evidence type="ECO:0008006" key="10">
    <source>
        <dbReference type="Google" id="ProtNLM"/>
    </source>
</evidence>
<dbReference type="InterPro" id="IPR007021">
    <property type="entry name" value="DUF659"/>
</dbReference>
<feature type="domain" description="HAT C-terminal dimerisation" evidence="7">
    <location>
        <begin position="483"/>
        <end position="552"/>
    </location>
</feature>
<keyword evidence="9" id="KW-1185">Reference proteome</keyword>
<keyword evidence="4" id="KW-0862">Zinc</keyword>
<dbReference type="GO" id="GO:0008270">
    <property type="term" value="F:zinc ion binding"/>
    <property type="evidence" value="ECO:0007669"/>
    <property type="project" value="UniProtKB-KW"/>
</dbReference>
<evidence type="ECO:0000259" key="6">
    <source>
        <dbReference type="Pfam" id="PF04937"/>
    </source>
</evidence>
<name>A0AAV7JSD7_9METZ</name>
<feature type="domain" description="DUF659" evidence="6">
    <location>
        <begin position="144"/>
        <end position="290"/>
    </location>
</feature>
<dbReference type="EMBL" id="JAKMXF010000302">
    <property type="protein sequence ID" value="KAI6651801.1"/>
    <property type="molecule type" value="Genomic_DNA"/>
</dbReference>
<gene>
    <name evidence="8" type="ORF">LOD99_5048</name>
</gene>
<evidence type="ECO:0000256" key="2">
    <source>
        <dbReference type="ARBA" id="ARBA00022723"/>
    </source>
</evidence>
<proteinExistence type="predicted"/>
<dbReference type="Pfam" id="PF04937">
    <property type="entry name" value="DUF659"/>
    <property type="match status" value="1"/>
</dbReference>
<dbReference type="InterPro" id="IPR052035">
    <property type="entry name" value="ZnF_BED_domain_contain"/>
</dbReference>
<dbReference type="GO" id="GO:0046983">
    <property type="term" value="F:protein dimerization activity"/>
    <property type="evidence" value="ECO:0007669"/>
    <property type="project" value="InterPro"/>
</dbReference>
<dbReference type="AlphaFoldDB" id="A0AAV7JSD7"/>
<comment type="subcellular location">
    <subcellularLocation>
        <location evidence="1">Nucleus</location>
    </subcellularLocation>
</comment>
<keyword evidence="5" id="KW-0539">Nucleus</keyword>
<comment type="caution">
    <text evidence="8">The sequence shown here is derived from an EMBL/GenBank/DDBJ whole genome shotgun (WGS) entry which is preliminary data.</text>
</comment>